<organism evidence="1 2">
    <name type="scientific">Candidatus Limisoma faecipullorum</name>
    <dbReference type="NCBI Taxonomy" id="2840854"/>
    <lineage>
        <taxon>Bacteria</taxon>
        <taxon>Pseudomonadati</taxon>
        <taxon>Bacteroidota</taxon>
        <taxon>Bacteroidia</taxon>
        <taxon>Bacteroidales</taxon>
        <taxon>Candidatus Limisoma</taxon>
    </lineage>
</organism>
<dbReference type="Proteomes" id="UP000823598">
    <property type="component" value="Unassembled WGS sequence"/>
</dbReference>
<dbReference type="InterPro" id="IPR032427">
    <property type="entry name" value="P22_portal"/>
</dbReference>
<comment type="caution">
    <text evidence="1">The sequence shown here is derived from an EMBL/GenBank/DDBJ whole genome shotgun (WGS) entry which is preliminary data.</text>
</comment>
<evidence type="ECO:0000313" key="2">
    <source>
        <dbReference type="Proteomes" id="UP000823598"/>
    </source>
</evidence>
<name>A0A9D9IQA5_9BACT</name>
<reference evidence="1" key="2">
    <citation type="journal article" date="2021" name="PeerJ">
        <title>Extensive microbial diversity within the chicken gut microbiome revealed by metagenomics and culture.</title>
        <authorList>
            <person name="Gilroy R."/>
            <person name="Ravi A."/>
            <person name="Getino M."/>
            <person name="Pursley I."/>
            <person name="Horton D.L."/>
            <person name="Alikhan N.F."/>
            <person name="Baker D."/>
            <person name="Gharbi K."/>
            <person name="Hall N."/>
            <person name="Watson M."/>
            <person name="Adriaenssens E.M."/>
            <person name="Foster-Nyarko E."/>
            <person name="Jarju S."/>
            <person name="Secka A."/>
            <person name="Antonio M."/>
            <person name="Oren A."/>
            <person name="Chaudhuri R.R."/>
            <person name="La Ragione R."/>
            <person name="Hildebrand F."/>
            <person name="Pallen M.J."/>
        </authorList>
    </citation>
    <scope>NUCLEOTIDE SEQUENCE</scope>
    <source>
        <strain evidence="1">6919</strain>
    </source>
</reference>
<evidence type="ECO:0008006" key="3">
    <source>
        <dbReference type="Google" id="ProtNLM"/>
    </source>
</evidence>
<proteinExistence type="predicted"/>
<sequence>MGSQSVGTDGRAYLAEAESAWRRIAFLRVKRDRCKNYAYGNQWCDYVTTNSGATTEYDAIKAKGKEPLSNNMIRQLVKSVIGRFRESLSAGGDVVRDELDCRALEEFLISGCCFQRVEMDGSVSNVSPAMMFFSDMDDPLGRDCCMIGQIHDLTIDALVARLADGCRAKALEICREYGAGSFVRQSPVSGGNGFYDSSGSDKMRVFEIWSLESRECYECHDREAGRWFVVPRGKEKDLPDSVEKRWTLCRVWRCRWVSLQGRVLSQYDSPYPGGTHPFAFKLYPFIDGEVHSLVEDVIDQQKYVNRLITLVDHIMGASAKGVLLFPDNLLPEGFTWNDLRNAWAQPDAVIPYHPRNNCSDRPQQVAANATNIGAYEMLNLQMKLFEQISGVSGVLQGQSVSASTGLQLYESQVRNATIAISDILESFNSFRRQRDEKVKAAQAALGYSRYAAVGGVGG</sequence>
<evidence type="ECO:0000313" key="1">
    <source>
        <dbReference type="EMBL" id="MBO8476622.1"/>
    </source>
</evidence>
<protein>
    <recommendedName>
        <fullName evidence="3">Portal protein</fullName>
    </recommendedName>
</protein>
<dbReference type="EMBL" id="JADIMC010000073">
    <property type="protein sequence ID" value="MBO8476622.1"/>
    <property type="molecule type" value="Genomic_DNA"/>
</dbReference>
<accession>A0A9D9IQA5</accession>
<gene>
    <name evidence="1" type="ORF">IAB88_06480</name>
</gene>
<dbReference type="Pfam" id="PF16510">
    <property type="entry name" value="P22_portal"/>
    <property type="match status" value="1"/>
</dbReference>
<reference evidence="1" key="1">
    <citation type="submission" date="2020-10" db="EMBL/GenBank/DDBJ databases">
        <authorList>
            <person name="Gilroy R."/>
        </authorList>
    </citation>
    <scope>NUCLEOTIDE SEQUENCE</scope>
    <source>
        <strain evidence="1">6919</strain>
    </source>
</reference>
<dbReference type="AlphaFoldDB" id="A0A9D9IQA5"/>